<dbReference type="InterPro" id="IPR036390">
    <property type="entry name" value="WH_DNA-bd_sf"/>
</dbReference>
<dbReference type="PANTHER" id="PTHR43252">
    <property type="entry name" value="TRANSCRIPTIONAL REGULATOR YQJI"/>
    <property type="match status" value="1"/>
</dbReference>
<dbReference type="InterPro" id="IPR036388">
    <property type="entry name" value="WH-like_DNA-bd_sf"/>
</dbReference>
<dbReference type="EMBL" id="JBHUMX010000002">
    <property type="protein sequence ID" value="MFD2627410.1"/>
    <property type="molecule type" value="Genomic_DNA"/>
</dbReference>
<sequence length="179" mass="20703">MKTYNNSTYAILGILTTGCKSGYDIKQLMDRSLTHFWKISYGQIYPTLKQLATDGLVTVTTASQDGKPDRKEYDLTSKGLEVLENWLKQPIEQLPVERNEVLLKLFFGRHQPSDKTLIQLEGYKQKLEERLQTYNAIEQSIRAHHEKDPDARYWLFTLDYGKRVTVAAIDWCQATIEAI</sequence>
<dbReference type="PANTHER" id="PTHR43252:SF6">
    <property type="entry name" value="NEGATIVE TRANSCRIPTION REGULATOR PADR"/>
    <property type="match status" value="1"/>
</dbReference>
<evidence type="ECO:0000259" key="1">
    <source>
        <dbReference type="Pfam" id="PF03551"/>
    </source>
</evidence>
<reference evidence="4" key="1">
    <citation type="journal article" date="2019" name="Int. J. Syst. Evol. Microbiol.">
        <title>The Global Catalogue of Microorganisms (GCM) 10K type strain sequencing project: providing services to taxonomists for standard genome sequencing and annotation.</title>
        <authorList>
            <consortium name="The Broad Institute Genomics Platform"/>
            <consortium name="The Broad Institute Genome Sequencing Center for Infectious Disease"/>
            <person name="Wu L."/>
            <person name="Ma J."/>
        </authorList>
    </citation>
    <scope>NUCLEOTIDE SEQUENCE [LARGE SCALE GENOMIC DNA]</scope>
    <source>
        <strain evidence="4">TISTR 1858</strain>
    </source>
</reference>
<dbReference type="Pfam" id="PF10400">
    <property type="entry name" value="Vir_act_alpha_C"/>
    <property type="match status" value="1"/>
</dbReference>
<name>A0ABW5PW92_9BACI</name>
<dbReference type="RefSeq" id="WP_379560043.1">
    <property type="nucleotide sequence ID" value="NZ_JBHUMX010000002.1"/>
</dbReference>
<dbReference type="InterPro" id="IPR005149">
    <property type="entry name" value="Tscrpt_reg_PadR_N"/>
</dbReference>
<comment type="caution">
    <text evidence="3">The sequence shown here is derived from an EMBL/GenBank/DDBJ whole genome shotgun (WGS) entry which is preliminary data.</text>
</comment>
<dbReference type="Gene3D" id="1.10.10.10">
    <property type="entry name" value="Winged helix-like DNA-binding domain superfamily/Winged helix DNA-binding domain"/>
    <property type="match status" value="1"/>
</dbReference>
<accession>A0ABW5PW92</accession>
<dbReference type="Gene3D" id="6.10.140.190">
    <property type="match status" value="1"/>
</dbReference>
<dbReference type="Proteomes" id="UP001597451">
    <property type="component" value="Unassembled WGS sequence"/>
</dbReference>
<feature type="domain" description="Transcription regulator PadR C-terminal" evidence="2">
    <location>
        <begin position="98"/>
        <end position="178"/>
    </location>
</feature>
<evidence type="ECO:0000259" key="2">
    <source>
        <dbReference type="Pfam" id="PF10400"/>
    </source>
</evidence>
<dbReference type="Pfam" id="PF03551">
    <property type="entry name" value="PadR"/>
    <property type="match status" value="1"/>
</dbReference>
<evidence type="ECO:0000313" key="3">
    <source>
        <dbReference type="EMBL" id="MFD2627410.1"/>
    </source>
</evidence>
<dbReference type="SUPFAM" id="SSF46785">
    <property type="entry name" value="Winged helix' DNA-binding domain"/>
    <property type="match status" value="1"/>
</dbReference>
<gene>
    <name evidence="3" type="ORF">ACFSUN_01230</name>
</gene>
<dbReference type="PROSITE" id="PS51257">
    <property type="entry name" value="PROKAR_LIPOPROTEIN"/>
    <property type="match status" value="1"/>
</dbReference>
<evidence type="ECO:0000313" key="4">
    <source>
        <dbReference type="Proteomes" id="UP001597451"/>
    </source>
</evidence>
<organism evidence="3 4">
    <name type="scientific">Oceanobacillus kapialis</name>
    <dbReference type="NCBI Taxonomy" id="481353"/>
    <lineage>
        <taxon>Bacteria</taxon>
        <taxon>Bacillati</taxon>
        <taxon>Bacillota</taxon>
        <taxon>Bacilli</taxon>
        <taxon>Bacillales</taxon>
        <taxon>Bacillaceae</taxon>
        <taxon>Oceanobacillus</taxon>
    </lineage>
</organism>
<keyword evidence="4" id="KW-1185">Reference proteome</keyword>
<protein>
    <submittedName>
        <fullName evidence="3">PadR family transcriptional regulator</fullName>
    </submittedName>
</protein>
<feature type="domain" description="Transcription regulator PadR N-terminal" evidence="1">
    <location>
        <begin position="11"/>
        <end position="84"/>
    </location>
</feature>
<proteinExistence type="predicted"/>
<dbReference type="InterPro" id="IPR018309">
    <property type="entry name" value="Tscrpt_reg_PadR_C"/>
</dbReference>